<feature type="compositionally biased region" description="Low complexity" evidence="2">
    <location>
        <begin position="514"/>
        <end position="523"/>
    </location>
</feature>
<feature type="compositionally biased region" description="Polar residues" evidence="2">
    <location>
        <begin position="496"/>
        <end position="510"/>
    </location>
</feature>
<name>A0A015NGI4_RHIIW</name>
<feature type="coiled-coil region" evidence="1">
    <location>
        <begin position="176"/>
        <end position="271"/>
    </location>
</feature>
<feature type="region of interest" description="Disordered" evidence="2">
    <location>
        <begin position="309"/>
        <end position="416"/>
    </location>
</feature>
<feature type="compositionally biased region" description="Polar residues" evidence="2">
    <location>
        <begin position="650"/>
        <end position="659"/>
    </location>
</feature>
<feature type="compositionally biased region" description="Polar residues" evidence="2">
    <location>
        <begin position="17"/>
        <end position="38"/>
    </location>
</feature>
<gene>
    <name evidence="3" type="ORF">RirG_014640</name>
</gene>
<feature type="region of interest" description="Disordered" evidence="2">
    <location>
        <begin position="638"/>
        <end position="694"/>
    </location>
</feature>
<feature type="region of interest" description="Disordered" evidence="2">
    <location>
        <begin position="86"/>
        <end position="121"/>
    </location>
</feature>
<accession>A0A015NGI4</accession>
<feature type="compositionally biased region" description="Low complexity" evidence="2">
    <location>
        <begin position="313"/>
        <end position="336"/>
    </location>
</feature>
<dbReference type="STRING" id="1432141.A0A015NGI4"/>
<protein>
    <submittedName>
        <fullName evidence="3">Uncharacterized protein</fullName>
    </submittedName>
</protein>
<comment type="caution">
    <text evidence="3">The sequence shown here is derived from an EMBL/GenBank/DDBJ whole genome shotgun (WGS) entry which is preliminary data.</text>
</comment>
<feature type="compositionally biased region" description="Basic and acidic residues" evidence="2">
    <location>
        <begin position="638"/>
        <end position="649"/>
    </location>
</feature>
<dbReference type="SMR" id="A0A015NGI4"/>
<dbReference type="AlphaFoldDB" id="A0A015NGI4"/>
<feature type="compositionally biased region" description="Polar residues" evidence="2">
    <location>
        <begin position="371"/>
        <end position="398"/>
    </location>
</feature>
<dbReference type="EMBL" id="JEMT01009059">
    <property type="protein sequence ID" value="EXX78478.1"/>
    <property type="molecule type" value="Genomic_DNA"/>
</dbReference>
<feature type="compositionally biased region" description="Polar residues" evidence="2">
    <location>
        <begin position="337"/>
        <end position="347"/>
    </location>
</feature>
<dbReference type="HOGENOM" id="CLU_455033_0_0_1"/>
<dbReference type="OrthoDB" id="2143914at2759"/>
<organism evidence="3 4">
    <name type="scientific">Rhizophagus irregularis (strain DAOM 197198w)</name>
    <name type="common">Glomus intraradices</name>
    <dbReference type="NCBI Taxonomy" id="1432141"/>
    <lineage>
        <taxon>Eukaryota</taxon>
        <taxon>Fungi</taxon>
        <taxon>Fungi incertae sedis</taxon>
        <taxon>Mucoromycota</taxon>
        <taxon>Glomeromycotina</taxon>
        <taxon>Glomeromycetes</taxon>
        <taxon>Glomerales</taxon>
        <taxon>Glomeraceae</taxon>
        <taxon>Rhizophagus</taxon>
    </lineage>
</organism>
<reference evidence="3 4" key="1">
    <citation type="submission" date="2014-02" db="EMBL/GenBank/DDBJ databases">
        <title>Single nucleus genome sequencing reveals high similarity among nuclei of an endomycorrhizal fungus.</title>
        <authorList>
            <person name="Lin K."/>
            <person name="Geurts R."/>
            <person name="Zhang Z."/>
            <person name="Limpens E."/>
            <person name="Saunders D.G."/>
            <person name="Mu D."/>
            <person name="Pang E."/>
            <person name="Cao H."/>
            <person name="Cha H."/>
            <person name="Lin T."/>
            <person name="Zhou Q."/>
            <person name="Shang Y."/>
            <person name="Li Y."/>
            <person name="Ivanov S."/>
            <person name="Sharma T."/>
            <person name="Velzen R.V."/>
            <person name="Ruijter N.D."/>
            <person name="Aanen D.K."/>
            <person name="Win J."/>
            <person name="Kamoun S."/>
            <person name="Bisseling T."/>
            <person name="Huang S."/>
        </authorList>
    </citation>
    <scope>NUCLEOTIDE SEQUENCE [LARGE SCALE GENOMIC DNA]</scope>
    <source>
        <strain evidence="4">DAOM197198w</strain>
    </source>
</reference>
<sequence length="694" mass="77430">MSQSYQIPLEKEKDNKTSLQARRSDSVSVTMVSATPPNSAAKPIQQLPASTLSHLENIFEAVKKQVSIWGERARWKIDLVLLPAEEEEDTENSNQVGGSSNQQQSGLHTPTSDNAGDTPVSAHGQLQLTTISTQTQPPQVQFYTQAENVRVENPMRYTLDDDTIEKLDIETAKRMLKEAILHIRAYESALNRVSRESETKVKEAQARAKKANEQIESMAKFHSIREKEKTSKHSVELKILQEDVKILSRKYKEANAQLADVKAKYTSLQEQVIRSKEVQSKTTDMVGKIVEYVPQQQTNGYLTYNFPYVQKMPPQQNPQQYLQQNQPPQQLNPTLPSSSSASVQYSNGRPVIPPAYTSQQDPNRRNFPPYQMTQTIQNNSSRYPTYPSNQLHSENNRPVFSPYSFPQHHQPPQDIRQTQPATYPIQMNTLPASTQPRVVPAYTHIQQNVPATPTIETSISTYVPVQRSERSGLDNLSLAAELILSSAIPSSTSISKQDGQQIISNSTPKKNSSREVSSSSDCSTISMETPINVSTSAASTSLVETHINIKQTNGMSTPSTPPPRFNTRLVNSSKNISTPDTITVIADDDIGYKSTPIYADGHSIHTLSPSMEVYEDNHSSSGDETDEFIHGEGNHQVLEESKSDVKSDLTTESINVDVTSNHHKEESEEESNGPPKKKRRLSNVKRVLPPVQIF</sequence>
<feature type="region of interest" description="Disordered" evidence="2">
    <location>
        <begin position="1"/>
        <end position="44"/>
    </location>
</feature>
<evidence type="ECO:0000256" key="1">
    <source>
        <dbReference type="SAM" id="Coils"/>
    </source>
</evidence>
<dbReference type="Proteomes" id="UP000022910">
    <property type="component" value="Unassembled WGS sequence"/>
</dbReference>
<evidence type="ECO:0000313" key="3">
    <source>
        <dbReference type="EMBL" id="EXX78478.1"/>
    </source>
</evidence>
<evidence type="ECO:0000313" key="4">
    <source>
        <dbReference type="Proteomes" id="UP000022910"/>
    </source>
</evidence>
<keyword evidence="1" id="KW-0175">Coiled coil</keyword>
<evidence type="ECO:0000256" key="2">
    <source>
        <dbReference type="SAM" id="MobiDB-lite"/>
    </source>
</evidence>
<keyword evidence="4" id="KW-1185">Reference proteome</keyword>
<feature type="region of interest" description="Disordered" evidence="2">
    <location>
        <begin position="490"/>
        <end position="527"/>
    </location>
</feature>
<proteinExistence type="predicted"/>
<feature type="compositionally biased region" description="Low complexity" evidence="2">
    <location>
        <begin position="92"/>
        <end position="106"/>
    </location>
</feature>